<accession>A0A4C1UPA7</accession>
<dbReference type="AlphaFoldDB" id="A0A4C1UPA7"/>
<comment type="caution">
    <text evidence="2">The sequence shown here is derived from an EMBL/GenBank/DDBJ whole genome shotgun (WGS) entry which is preliminary data.</text>
</comment>
<organism evidence="2 3">
    <name type="scientific">Eumeta variegata</name>
    <name type="common">Bagworm moth</name>
    <name type="synonym">Eumeta japonica</name>
    <dbReference type="NCBI Taxonomy" id="151549"/>
    <lineage>
        <taxon>Eukaryota</taxon>
        <taxon>Metazoa</taxon>
        <taxon>Ecdysozoa</taxon>
        <taxon>Arthropoda</taxon>
        <taxon>Hexapoda</taxon>
        <taxon>Insecta</taxon>
        <taxon>Pterygota</taxon>
        <taxon>Neoptera</taxon>
        <taxon>Endopterygota</taxon>
        <taxon>Lepidoptera</taxon>
        <taxon>Glossata</taxon>
        <taxon>Ditrysia</taxon>
        <taxon>Tineoidea</taxon>
        <taxon>Psychidae</taxon>
        <taxon>Oiketicinae</taxon>
        <taxon>Eumeta</taxon>
    </lineage>
</organism>
<sequence>MDKILLIQFTLLNNPILYFIVFAKLELINSNLPRAAYKDRLAGYACKPYYMFTFSLMQSGMLSTIEFYAYLTPFKQSIRRVEQEQIRMCQLSLD</sequence>
<proteinExistence type="predicted"/>
<keyword evidence="3" id="KW-1185">Reference proteome</keyword>
<feature type="transmembrane region" description="Helical" evidence="1">
    <location>
        <begin position="6"/>
        <end position="28"/>
    </location>
</feature>
<dbReference type="EMBL" id="BGZK01000199">
    <property type="protein sequence ID" value="GBP27786.1"/>
    <property type="molecule type" value="Genomic_DNA"/>
</dbReference>
<dbReference type="Proteomes" id="UP000299102">
    <property type="component" value="Unassembled WGS sequence"/>
</dbReference>
<protein>
    <submittedName>
        <fullName evidence="2">Uncharacterized protein</fullName>
    </submittedName>
</protein>
<keyword evidence="1" id="KW-0472">Membrane</keyword>
<keyword evidence="1" id="KW-0812">Transmembrane</keyword>
<keyword evidence="1" id="KW-1133">Transmembrane helix</keyword>
<reference evidence="2 3" key="1">
    <citation type="journal article" date="2019" name="Commun. Biol.">
        <title>The bagworm genome reveals a unique fibroin gene that provides high tensile strength.</title>
        <authorList>
            <person name="Kono N."/>
            <person name="Nakamura H."/>
            <person name="Ohtoshi R."/>
            <person name="Tomita M."/>
            <person name="Numata K."/>
            <person name="Arakawa K."/>
        </authorList>
    </citation>
    <scope>NUCLEOTIDE SEQUENCE [LARGE SCALE GENOMIC DNA]</scope>
</reference>
<evidence type="ECO:0000313" key="3">
    <source>
        <dbReference type="Proteomes" id="UP000299102"/>
    </source>
</evidence>
<evidence type="ECO:0000313" key="2">
    <source>
        <dbReference type="EMBL" id="GBP27786.1"/>
    </source>
</evidence>
<feature type="transmembrane region" description="Helical" evidence="1">
    <location>
        <begin position="49"/>
        <end position="71"/>
    </location>
</feature>
<name>A0A4C1UPA7_EUMVA</name>
<gene>
    <name evidence="2" type="ORF">EVAR_94189_1</name>
</gene>
<evidence type="ECO:0000256" key="1">
    <source>
        <dbReference type="SAM" id="Phobius"/>
    </source>
</evidence>